<dbReference type="InterPro" id="IPR041492">
    <property type="entry name" value="HAD_2"/>
</dbReference>
<dbReference type="Gene3D" id="3.40.50.10140">
    <property type="entry name" value="Toll/interleukin-1 receptor homology (TIR) domain"/>
    <property type="match status" value="1"/>
</dbReference>
<feature type="compositionally biased region" description="Acidic residues" evidence="2">
    <location>
        <begin position="287"/>
        <end position="300"/>
    </location>
</feature>
<feature type="region of interest" description="Disordered" evidence="2">
    <location>
        <begin position="282"/>
        <end position="319"/>
    </location>
</feature>
<dbReference type="EMBL" id="JAUHHV010000005">
    <property type="protein sequence ID" value="KAK1425132.1"/>
    <property type="molecule type" value="Genomic_DNA"/>
</dbReference>
<dbReference type="NCBIfam" id="TIGR01509">
    <property type="entry name" value="HAD-SF-IA-v3"/>
    <property type="match status" value="1"/>
</dbReference>
<gene>
    <name evidence="4" type="ORF">QVD17_20477</name>
</gene>
<dbReference type="AlphaFoldDB" id="A0AAD8NXX8"/>
<dbReference type="GO" id="GO:0007165">
    <property type="term" value="P:signal transduction"/>
    <property type="evidence" value="ECO:0007669"/>
    <property type="project" value="InterPro"/>
</dbReference>
<dbReference type="PROSITE" id="PS50104">
    <property type="entry name" value="TIR"/>
    <property type="match status" value="1"/>
</dbReference>
<accession>A0AAD8NXX8</accession>
<dbReference type="InterPro" id="IPR035897">
    <property type="entry name" value="Toll_tir_struct_dom_sf"/>
</dbReference>
<dbReference type="Gene3D" id="3.40.50.1000">
    <property type="entry name" value="HAD superfamily/HAD-like"/>
    <property type="match status" value="1"/>
</dbReference>
<feature type="domain" description="TIR" evidence="3">
    <location>
        <begin position="119"/>
        <end position="284"/>
    </location>
</feature>
<organism evidence="4 5">
    <name type="scientific">Tagetes erecta</name>
    <name type="common">African marigold</name>
    <dbReference type="NCBI Taxonomy" id="13708"/>
    <lineage>
        <taxon>Eukaryota</taxon>
        <taxon>Viridiplantae</taxon>
        <taxon>Streptophyta</taxon>
        <taxon>Embryophyta</taxon>
        <taxon>Tracheophyta</taxon>
        <taxon>Spermatophyta</taxon>
        <taxon>Magnoliopsida</taxon>
        <taxon>eudicotyledons</taxon>
        <taxon>Gunneridae</taxon>
        <taxon>Pentapetalae</taxon>
        <taxon>asterids</taxon>
        <taxon>campanulids</taxon>
        <taxon>Asterales</taxon>
        <taxon>Asteraceae</taxon>
        <taxon>Asteroideae</taxon>
        <taxon>Heliantheae alliance</taxon>
        <taxon>Tageteae</taxon>
        <taxon>Tagetes</taxon>
    </lineage>
</organism>
<dbReference type="Pfam" id="PF13419">
    <property type="entry name" value="HAD_2"/>
    <property type="match status" value="1"/>
</dbReference>
<dbReference type="InterPro" id="IPR006439">
    <property type="entry name" value="HAD-SF_hydro_IA"/>
</dbReference>
<dbReference type="CDD" id="cd07505">
    <property type="entry name" value="HAD_BPGM-like"/>
    <property type="match status" value="1"/>
</dbReference>
<evidence type="ECO:0000256" key="2">
    <source>
        <dbReference type="SAM" id="MobiDB-lite"/>
    </source>
</evidence>
<reference evidence="4" key="1">
    <citation type="journal article" date="2023" name="bioRxiv">
        <title>Improved chromosome-level genome assembly for marigold (Tagetes erecta).</title>
        <authorList>
            <person name="Jiang F."/>
            <person name="Yuan L."/>
            <person name="Wang S."/>
            <person name="Wang H."/>
            <person name="Xu D."/>
            <person name="Wang A."/>
            <person name="Fan W."/>
        </authorList>
    </citation>
    <scope>NUCLEOTIDE SEQUENCE</scope>
    <source>
        <strain evidence="4">WSJ</strain>
        <tissue evidence="4">Leaf</tissue>
    </source>
</reference>
<dbReference type="Proteomes" id="UP001229421">
    <property type="component" value="Unassembled WGS sequence"/>
</dbReference>
<dbReference type="Pfam" id="PF01582">
    <property type="entry name" value="TIR"/>
    <property type="match status" value="1"/>
</dbReference>
<evidence type="ECO:0000256" key="1">
    <source>
        <dbReference type="ARBA" id="ARBA00023027"/>
    </source>
</evidence>
<dbReference type="SMART" id="SM00255">
    <property type="entry name" value="TIR"/>
    <property type="match status" value="1"/>
</dbReference>
<dbReference type="SUPFAM" id="SSF52200">
    <property type="entry name" value="Toll/Interleukin receptor TIR domain"/>
    <property type="match status" value="1"/>
</dbReference>
<dbReference type="PANTHER" id="PTHR32009:SF162">
    <property type="entry name" value="TIR DOMAIN-CONTAINING PROTEIN"/>
    <property type="match status" value="1"/>
</dbReference>
<dbReference type="InterPro" id="IPR023214">
    <property type="entry name" value="HAD_sf"/>
</dbReference>
<keyword evidence="5" id="KW-1185">Reference proteome</keyword>
<protein>
    <recommendedName>
        <fullName evidence="3">TIR domain-containing protein</fullName>
    </recommendedName>
</protein>
<feature type="compositionally biased region" description="Polar residues" evidence="2">
    <location>
        <begin position="301"/>
        <end position="312"/>
    </location>
</feature>
<evidence type="ECO:0000313" key="5">
    <source>
        <dbReference type="Proteomes" id="UP001229421"/>
    </source>
</evidence>
<sequence length="319" mass="35806">MDHLSMRSSSNNISGKHNEELCTVLLPDWEFEKAMKFMVDKEALFRRLAAEQLEPISDYFEVVVLAEECARPKPFPDPYLNALNALKVSPNHTFVFEDSVSGIKAANGAGMPAVGMATRNPEQMLLDAGKLTSIKDGAAKFASLIQGISTFKDDEKLEKGKKIKDDLLQSIEDSRLYIIVFSKRYASSSWCLNELLKIMQCHKTNEHMAFPVFYDVDPYEVRKQSGLVGEAIATHKDKNELEVGKWREALTEAANLSGWDVRKTADGHEAKVIKLIIEKIHTQNPEESSDKEPSEDEQLSDDSYLSCESITDQPLLDDS</sequence>
<dbReference type="InterPro" id="IPR000157">
    <property type="entry name" value="TIR_dom"/>
</dbReference>
<evidence type="ECO:0000259" key="3">
    <source>
        <dbReference type="PROSITE" id="PS50104"/>
    </source>
</evidence>
<keyword evidence="1" id="KW-0520">NAD</keyword>
<dbReference type="SUPFAM" id="SSF56784">
    <property type="entry name" value="HAD-like"/>
    <property type="match status" value="1"/>
</dbReference>
<evidence type="ECO:0000313" key="4">
    <source>
        <dbReference type="EMBL" id="KAK1425132.1"/>
    </source>
</evidence>
<name>A0AAD8NXX8_TARER</name>
<comment type="caution">
    <text evidence="4">The sequence shown here is derived from an EMBL/GenBank/DDBJ whole genome shotgun (WGS) entry which is preliminary data.</text>
</comment>
<proteinExistence type="predicted"/>
<dbReference type="InterPro" id="IPR036412">
    <property type="entry name" value="HAD-like_sf"/>
</dbReference>
<dbReference type="PANTHER" id="PTHR32009">
    <property type="entry name" value="TMV RESISTANCE PROTEIN N-LIKE"/>
    <property type="match status" value="1"/>
</dbReference>